<evidence type="ECO:0000313" key="2">
    <source>
        <dbReference type="Proteomes" id="UP000290407"/>
    </source>
</evidence>
<reference evidence="1 2" key="1">
    <citation type="submission" date="2019-01" db="EMBL/GenBank/DDBJ databases">
        <title>Spirosoma flava sp. nov., a propanil-degrading bacterium isolated from herbicide-contaminated soil.</title>
        <authorList>
            <person name="Zhang L."/>
            <person name="Jiang J.-D."/>
        </authorList>
    </citation>
    <scope>NUCLEOTIDE SEQUENCE [LARGE SCALE GENOMIC DNA]</scope>
    <source>
        <strain evidence="1 2">TY50</strain>
    </source>
</reference>
<gene>
    <name evidence="1" type="ORF">EQG79_30055</name>
</gene>
<dbReference type="RefSeq" id="WP_129606845.1">
    <property type="nucleotide sequence ID" value="NZ_SBLB01000016.1"/>
</dbReference>
<dbReference type="Proteomes" id="UP000290407">
    <property type="component" value="Unassembled WGS sequence"/>
</dbReference>
<dbReference type="AlphaFoldDB" id="A0A4Q2UG23"/>
<proteinExistence type="predicted"/>
<protein>
    <submittedName>
        <fullName evidence="1">Uncharacterized protein</fullName>
    </submittedName>
</protein>
<evidence type="ECO:0000313" key="1">
    <source>
        <dbReference type="EMBL" id="RYC66321.1"/>
    </source>
</evidence>
<dbReference type="EMBL" id="SBLB01000016">
    <property type="protein sequence ID" value="RYC66321.1"/>
    <property type="molecule type" value="Genomic_DNA"/>
</dbReference>
<name>A0A4Q2UG23_9BACT</name>
<accession>A0A4Q2UG23</accession>
<organism evidence="1 2">
    <name type="scientific">Spirosoma sordidisoli</name>
    <dbReference type="NCBI Taxonomy" id="2502893"/>
    <lineage>
        <taxon>Bacteria</taxon>
        <taxon>Pseudomonadati</taxon>
        <taxon>Bacteroidota</taxon>
        <taxon>Cytophagia</taxon>
        <taxon>Cytophagales</taxon>
        <taxon>Cytophagaceae</taxon>
        <taxon>Spirosoma</taxon>
    </lineage>
</organism>
<comment type="caution">
    <text evidence="1">The sequence shown here is derived from an EMBL/GenBank/DDBJ whole genome shotgun (WGS) entry which is preliminary data.</text>
</comment>
<keyword evidence="2" id="KW-1185">Reference proteome</keyword>
<sequence>MEKPTKPKPAQVSLAEEITEVGRELGLRHGAYPKFVTQGRLSQADADHYINTLYSAKRRLEALNYLIVGLTDAQWGILEALQAALPDPQRKTLEFLLNQPITEAVPITQS</sequence>